<dbReference type="GO" id="GO:0009306">
    <property type="term" value="P:protein secretion"/>
    <property type="evidence" value="ECO:0007669"/>
    <property type="project" value="InterPro"/>
</dbReference>
<reference evidence="3 4" key="1">
    <citation type="journal article" date="2016" name="Antonie Van Leeuwenhoek">
        <title>Nocardia donostiensis sp. nov., isolated from human respiratory specimens.</title>
        <authorList>
            <person name="Ercibengoa M."/>
            <person name="Bell M."/>
            <person name="Marimon J.M."/>
            <person name="Humrighouse B."/>
            <person name="Klenk H.P."/>
            <person name="Potter G."/>
            <person name="Perez-Trallero E."/>
        </authorList>
    </citation>
    <scope>NUCLEOTIDE SEQUENCE [LARGE SCALE GENOMIC DNA]</scope>
    <source>
        <strain evidence="3 4">X1655</strain>
    </source>
</reference>
<dbReference type="InterPro" id="IPR022536">
    <property type="entry name" value="EspC"/>
</dbReference>
<comment type="caution">
    <text evidence="3">The sequence shown here is derived from an EMBL/GenBank/DDBJ whole genome shotgun (WGS) entry which is preliminary data.</text>
</comment>
<gene>
    <name evidence="3" type="ORF">B0T46_13170</name>
</gene>
<name>A0A1V2TFN2_9NOCA</name>
<feature type="compositionally biased region" description="Pro residues" evidence="1">
    <location>
        <begin position="243"/>
        <end position="253"/>
    </location>
</feature>
<dbReference type="InterPro" id="IPR040604">
    <property type="entry name" value="DUF5632"/>
</dbReference>
<feature type="compositionally biased region" description="Low complexity" evidence="1">
    <location>
        <begin position="158"/>
        <end position="194"/>
    </location>
</feature>
<dbReference type="Pfam" id="PF18646">
    <property type="entry name" value="DUF5632"/>
    <property type="match status" value="1"/>
</dbReference>
<dbReference type="Proteomes" id="UP000188836">
    <property type="component" value="Unassembled WGS sequence"/>
</dbReference>
<accession>A0A1V2TFN2</accession>
<feature type="region of interest" description="Disordered" evidence="1">
    <location>
        <begin position="92"/>
        <end position="253"/>
    </location>
</feature>
<sequence length="675" mass="69722">MPDYMDVRPDELLRAAKEHELAAARIRKWGEIPHAWLAEFPSGYGTIADPVRAALTDYYDRRHAAAEHLAANHEQSRDALLAAAAAFEDNDQNSGGYINQSSGFADAVPAGPTPGALPDSAPHVRPGPDTPMVNGTQPAQPSASVPDTASVPDQTGHSVPASTPPVTSAAPPTTSDPSPATSAWSPWSPTASTPTPTPWVPQLDGSAPTGPTPLSVGMPEPGTADIPGGTATDANGFTGMPSGPAPLPTGPIPAAPVPSGANMSGRIPAPLPTGPLAAAVHADKDRQSLPSLVVGEQVDDDLLLARTLLGAILAEVADSTPGLEWAVGVGRTSDGPLILLTSTEGRGWLPPGLFLPVEVVLPWRWDFVLEPTKREAITALEGTSDPARILAEIGLLEGRWMNARISALVSSTAIPDNLRAALGDNVALEGWVPAAESAVDLSSLGAGLVDRLALSGPKKLAHQAAQVSESNIKATCLELARAADAQVSTAVSVGDGRVSEHRAWRRQILDALRSGRPVPASWWDQIRVADGVLAAALQSRRVDVSHVPVGARLDTPGTAALRSMVFERRAVELLLLLAAGEPDRQTLRDAYYTYGQIVEHPLFSAAGASAVQATNTTGTGTAVPGLDSGPRIDPGVPRLNSVSVGSAGRGGAPPPIADILKGQEGAAGSSEQRRA</sequence>
<organism evidence="3 4">
    <name type="scientific">Nocardia donostiensis</name>
    <dbReference type="NCBI Taxonomy" id="1538463"/>
    <lineage>
        <taxon>Bacteria</taxon>
        <taxon>Bacillati</taxon>
        <taxon>Actinomycetota</taxon>
        <taxon>Actinomycetes</taxon>
        <taxon>Mycobacteriales</taxon>
        <taxon>Nocardiaceae</taxon>
        <taxon>Nocardia</taxon>
    </lineage>
</organism>
<proteinExistence type="predicted"/>
<evidence type="ECO:0000313" key="3">
    <source>
        <dbReference type="EMBL" id="ONM48320.1"/>
    </source>
</evidence>
<dbReference type="AlphaFoldDB" id="A0A1V2TFN2"/>
<protein>
    <recommendedName>
        <fullName evidence="2">DUF5632 domain-containing protein</fullName>
    </recommendedName>
</protein>
<feature type="compositionally biased region" description="Polar residues" evidence="1">
    <location>
        <begin position="133"/>
        <end position="157"/>
    </location>
</feature>
<dbReference type="RefSeq" id="WP_077116901.1">
    <property type="nucleotide sequence ID" value="NZ_MUKP01000011.1"/>
</dbReference>
<evidence type="ECO:0000256" key="1">
    <source>
        <dbReference type="SAM" id="MobiDB-lite"/>
    </source>
</evidence>
<feature type="domain" description="DUF5632" evidence="2">
    <location>
        <begin position="311"/>
        <end position="374"/>
    </location>
</feature>
<dbReference type="STRING" id="1538463.B0T36_13170"/>
<evidence type="ECO:0000259" key="2">
    <source>
        <dbReference type="Pfam" id="PF18646"/>
    </source>
</evidence>
<feature type="region of interest" description="Disordered" evidence="1">
    <location>
        <begin position="619"/>
        <end position="675"/>
    </location>
</feature>
<evidence type="ECO:0000313" key="4">
    <source>
        <dbReference type="Proteomes" id="UP000188836"/>
    </source>
</evidence>
<keyword evidence="4" id="KW-1185">Reference proteome</keyword>
<feature type="compositionally biased region" description="Polar residues" evidence="1">
    <location>
        <begin position="92"/>
        <end position="103"/>
    </location>
</feature>
<dbReference type="Pfam" id="PF10824">
    <property type="entry name" value="T7SS_ESX_EspC"/>
    <property type="match status" value="1"/>
</dbReference>
<dbReference type="EMBL" id="MUMY01000010">
    <property type="protein sequence ID" value="ONM48320.1"/>
    <property type="molecule type" value="Genomic_DNA"/>
</dbReference>